<comment type="caution">
    <text evidence="2">The sequence shown here is derived from an EMBL/GenBank/DDBJ whole genome shotgun (WGS) entry which is preliminary data.</text>
</comment>
<dbReference type="STRING" id="694270.A0A395TBI4"/>
<evidence type="ECO:0000313" key="2">
    <source>
        <dbReference type="EMBL" id="RGP81635.1"/>
    </source>
</evidence>
<feature type="compositionally biased region" description="Polar residues" evidence="1">
    <location>
        <begin position="1"/>
        <end position="12"/>
    </location>
</feature>
<sequence length="155" mass="18481">MSEETTQTSSIVKLQKNEWEEYEAEEVEPEDDYDEEDEEEELTDFEQAERDFQERLRQRRELESVKIDWKFGPVWNQGILDQYDITLKVTPSYNGLKVGTIEGSLREGIYLNINLYQITGVQKWYIQDGNQLWTYLDLKVESGETFKGNYRIKVF</sequence>
<feature type="region of interest" description="Disordered" evidence="1">
    <location>
        <begin position="1"/>
        <end position="49"/>
    </location>
</feature>
<organism evidence="2 3">
    <name type="scientific">Fusarium longipes</name>
    <dbReference type="NCBI Taxonomy" id="694270"/>
    <lineage>
        <taxon>Eukaryota</taxon>
        <taxon>Fungi</taxon>
        <taxon>Dikarya</taxon>
        <taxon>Ascomycota</taxon>
        <taxon>Pezizomycotina</taxon>
        <taxon>Sordariomycetes</taxon>
        <taxon>Hypocreomycetidae</taxon>
        <taxon>Hypocreales</taxon>
        <taxon>Nectriaceae</taxon>
        <taxon>Fusarium</taxon>
    </lineage>
</organism>
<proteinExistence type="predicted"/>
<feature type="compositionally biased region" description="Acidic residues" evidence="1">
    <location>
        <begin position="20"/>
        <end position="46"/>
    </location>
</feature>
<dbReference type="Proteomes" id="UP000266234">
    <property type="component" value="Unassembled WGS sequence"/>
</dbReference>
<accession>A0A395TBI4</accession>
<dbReference type="EMBL" id="PXOG01000006">
    <property type="protein sequence ID" value="RGP81635.1"/>
    <property type="molecule type" value="Genomic_DNA"/>
</dbReference>
<reference evidence="2 3" key="1">
    <citation type="journal article" date="2018" name="PLoS Pathog.">
        <title>Evolution of structural diversity of trichothecenes, a family of toxins produced by plant pathogenic and entomopathogenic fungi.</title>
        <authorList>
            <person name="Proctor R.H."/>
            <person name="McCormick S.P."/>
            <person name="Kim H.S."/>
            <person name="Cardoza R.E."/>
            <person name="Stanley A.M."/>
            <person name="Lindo L."/>
            <person name="Kelly A."/>
            <person name="Brown D.W."/>
            <person name="Lee T."/>
            <person name="Vaughan M.M."/>
            <person name="Alexander N.J."/>
            <person name="Busman M."/>
            <person name="Gutierrez S."/>
        </authorList>
    </citation>
    <scope>NUCLEOTIDE SEQUENCE [LARGE SCALE GENOMIC DNA]</scope>
    <source>
        <strain evidence="2 3">NRRL 20695</strain>
    </source>
</reference>
<gene>
    <name evidence="2" type="ORF">FLONG3_235</name>
</gene>
<keyword evidence="3" id="KW-1185">Reference proteome</keyword>
<evidence type="ECO:0000313" key="3">
    <source>
        <dbReference type="Proteomes" id="UP000266234"/>
    </source>
</evidence>
<name>A0A395TBI4_9HYPO</name>
<dbReference type="OrthoDB" id="3832365at2759"/>
<protein>
    <submittedName>
        <fullName evidence="2">Uncharacterized protein</fullName>
    </submittedName>
</protein>
<dbReference type="AlphaFoldDB" id="A0A395TBI4"/>
<evidence type="ECO:0000256" key="1">
    <source>
        <dbReference type="SAM" id="MobiDB-lite"/>
    </source>
</evidence>